<protein>
    <submittedName>
        <fullName evidence="2">Uncharacterized protein</fullName>
    </submittedName>
</protein>
<feature type="chain" id="PRO_5003523599" evidence="1">
    <location>
        <begin position="32"/>
        <end position="311"/>
    </location>
</feature>
<dbReference type="OMA" id="DWPYCEW"/>
<dbReference type="VEuPathDB" id="FungiDB:TRIVIDRAFT_222301"/>
<accession>G9MSU5</accession>
<name>G9MSU5_HYPVG</name>
<sequence>MQLGIFNIAPIAFFAVPSLASMLEVFHGASCDEEPTGITQMLYASHAGYTFCGTAEDYGVNLVVRSGEEPDNPDWPYCEWSFFSDPFCEDLIVSLNPEGHTCACALLPAFKTFKIDCYGEPWKRRRRQRQRRNATIPYLSEPSYAMNQSLTPAQAWGNTCDRPITPFRVGLTFASGQMHRSAETMMIDKFEVLQHGDPEFVGNIFHAAHQEIYPIFTNLEKLWRVHRVVTVTGPLKTKIEFTLTAAEGYALGTSIDVINPERLPRVFYILFYTMRRQGMRAVKFRLTSVHGGDNSHTPIMSVVVRVLSSVP</sequence>
<dbReference type="GeneID" id="25791644"/>
<keyword evidence="1" id="KW-0732">Signal</keyword>
<gene>
    <name evidence="2" type="ORF">TRIVIDRAFT_222301</name>
</gene>
<feature type="signal peptide" evidence="1">
    <location>
        <begin position="1"/>
        <end position="31"/>
    </location>
</feature>
<evidence type="ECO:0000313" key="3">
    <source>
        <dbReference type="Proteomes" id="UP000007115"/>
    </source>
</evidence>
<dbReference type="OrthoDB" id="4890700at2759"/>
<dbReference type="Proteomes" id="UP000007115">
    <property type="component" value="Unassembled WGS sequence"/>
</dbReference>
<comment type="caution">
    <text evidence="2">The sequence shown here is derived from an EMBL/GenBank/DDBJ whole genome shotgun (WGS) entry which is preliminary data.</text>
</comment>
<organism evidence="2 3">
    <name type="scientific">Hypocrea virens (strain Gv29-8 / FGSC 10586)</name>
    <name type="common">Gliocladium virens</name>
    <name type="synonym">Trichoderma virens</name>
    <dbReference type="NCBI Taxonomy" id="413071"/>
    <lineage>
        <taxon>Eukaryota</taxon>
        <taxon>Fungi</taxon>
        <taxon>Dikarya</taxon>
        <taxon>Ascomycota</taxon>
        <taxon>Pezizomycotina</taxon>
        <taxon>Sordariomycetes</taxon>
        <taxon>Hypocreomycetidae</taxon>
        <taxon>Hypocreales</taxon>
        <taxon>Hypocreaceae</taxon>
        <taxon>Trichoderma</taxon>
    </lineage>
</organism>
<evidence type="ECO:0000256" key="1">
    <source>
        <dbReference type="SAM" id="SignalP"/>
    </source>
</evidence>
<keyword evidence="3" id="KW-1185">Reference proteome</keyword>
<dbReference type="AlphaFoldDB" id="G9MSU5"/>
<dbReference type="RefSeq" id="XP_013957242.1">
    <property type="nucleotide sequence ID" value="XM_014101767.1"/>
</dbReference>
<evidence type="ECO:0000313" key="2">
    <source>
        <dbReference type="EMBL" id="EHK23042.1"/>
    </source>
</evidence>
<reference evidence="2 3" key="1">
    <citation type="journal article" date="2011" name="Genome Biol.">
        <title>Comparative genome sequence analysis underscores mycoparasitism as the ancestral life style of Trichoderma.</title>
        <authorList>
            <person name="Kubicek C.P."/>
            <person name="Herrera-Estrella A."/>
            <person name="Seidl-Seiboth V."/>
            <person name="Martinez D.A."/>
            <person name="Druzhinina I.S."/>
            <person name="Thon M."/>
            <person name="Zeilinger S."/>
            <person name="Casas-Flores S."/>
            <person name="Horwitz B.A."/>
            <person name="Mukherjee P.K."/>
            <person name="Mukherjee M."/>
            <person name="Kredics L."/>
            <person name="Alcaraz L.D."/>
            <person name="Aerts A."/>
            <person name="Antal Z."/>
            <person name="Atanasova L."/>
            <person name="Cervantes-Badillo M.G."/>
            <person name="Challacombe J."/>
            <person name="Chertkov O."/>
            <person name="McCluskey K."/>
            <person name="Coulpier F."/>
            <person name="Deshpande N."/>
            <person name="von Doehren H."/>
            <person name="Ebbole D.J."/>
            <person name="Esquivel-Naranjo E.U."/>
            <person name="Fekete E."/>
            <person name="Flipphi M."/>
            <person name="Glaser F."/>
            <person name="Gomez-Rodriguez E.Y."/>
            <person name="Gruber S."/>
            <person name="Han C."/>
            <person name="Henrissat B."/>
            <person name="Hermosa R."/>
            <person name="Hernandez-Onate M."/>
            <person name="Karaffa L."/>
            <person name="Kosti I."/>
            <person name="Le Crom S."/>
            <person name="Lindquist E."/>
            <person name="Lucas S."/>
            <person name="Luebeck M."/>
            <person name="Luebeck P.S."/>
            <person name="Margeot A."/>
            <person name="Metz B."/>
            <person name="Misra M."/>
            <person name="Nevalainen H."/>
            <person name="Omann M."/>
            <person name="Packer N."/>
            <person name="Perrone G."/>
            <person name="Uresti-Rivera E.E."/>
            <person name="Salamov A."/>
            <person name="Schmoll M."/>
            <person name="Seiboth B."/>
            <person name="Shapiro H."/>
            <person name="Sukno S."/>
            <person name="Tamayo-Ramos J.A."/>
            <person name="Tisch D."/>
            <person name="Wiest A."/>
            <person name="Wilkinson H.H."/>
            <person name="Zhang M."/>
            <person name="Coutinho P.M."/>
            <person name="Kenerley C.M."/>
            <person name="Monte E."/>
            <person name="Baker S.E."/>
            <person name="Grigoriev I.V."/>
        </authorList>
    </citation>
    <scope>NUCLEOTIDE SEQUENCE [LARGE SCALE GENOMIC DNA]</scope>
    <source>
        <strain evidence="3">Gv29-8 / FGSC 10586</strain>
    </source>
</reference>
<dbReference type="HOGENOM" id="CLU_894465_0_0_1"/>
<proteinExistence type="predicted"/>
<dbReference type="InParanoid" id="G9MSU5"/>
<dbReference type="EMBL" id="ABDF02000006">
    <property type="protein sequence ID" value="EHK23042.1"/>
    <property type="molecule type" value="Genomic_DNA"/>
</dbReference>